<keyword evidence="3" id="KW-0456">Lyase</keyword>
<dbReference type="Gene3D" id="3.20.20.70">
    <property type="entry name" value="Aldolase class I"/>
    <property type="match status" value="1"/>
</dbReference>
<keyword evidence="6" id="KW-1185">Reference proteome</keyword>
<dbReference type="EMBL" id="BAABKX010000007">
    <property type="protein sequence ID" value="GAA5049838.1"/>
    <property type="molecule type" value="Genomic_DNA"/>
</dbReference>
<dbReference type="GeneID" id="68615432"/>
<evidence type="ECO:0000256" key="2">
    <source>
        <dbReference type="ARBA" id="ARBA00012060"/>
    </source>
</evidence>
<keyword evidence="4" id="KW-0704">Schiff base</keyword>
<protein>
    <recommendedName>
        <fullName evidence="2">3-dehydroquinate dehydratase</fullName>
        <ecNumber evidence="2">4.2.1.10</ecNumber>
    </recommendedName>
</protein>
<dbReference type="SUPFAM" id="SSF51569">
    <property type="entry name" value="Aldolase"/>
    <property type="match status" value="1"/>
</dbReference>
<dbReference type="InterPro" id="IPR013785">
    <property type="entry name" value="Aldolase_TIM"/>
</dbReference>
<dbReference type="GO" id="GO:0046279">
    <property type="term" value="P:3,4-dihydroxybenzoate biosynthetic process"/>
    <property type="evidence" value="ECO:0007669"/>
    <property type="project" value="TreeGrafter"/>
</dbReference>
<comment type="catalytic activity">
    <reaction evidence="1">
        <text>3-dehydroquinate = 3-dehydroshikimate + H2O</text>
        <dbReference type="Rhea" id="RHEA:21096"/>
        <dbReference type="ChEBI" id="CHEBI:15377"/>
        <dbReference type="ChEBI" id="CHEBI:16630"/>
        <dbReference type="ChEBI" id="CHEBI:32364"/>
        <dbReference type="EC" id="4.2.1.10"/>
    </reaction>
</comment>
<evidence type="ECO:0000256" key="1">
    <source>
        <dbReference type="ARBA" id="ARBA00001864"/>
    </source>
</evidence>
<dbReference type="RefSeq" id="WP_227777320.1">
    <property type="nucleotide sequence ID" value="NZ_BAABKX010000007.1"/>
</dbReference>
<dbReference type="CDD" id="cd00502">
    <property type="entry name" value="DHQase_I"/>
    <property type="match status" value="1"/>
</dbReference>
<dbReference type="GO" id="GO:0003855">
    <property type="term" value="F:3-dehydroquinate dehydratase activity"/>
    <property type="evidence" value="ECO:0007669"/>
    <property type="project" value="UniProtKB-EC"/>
</dbReference>
<evidence type="ECO:0000256" key="3">
    <source>
        <dbReference type="ARBA" id="ARBA00023239"/>
    </source>
</evidence>
<dbReference type="PANTHER" id="PTHR43699:SF1">
    <property type="entry name" value="3-DEHYDROQUINATE DEHYDRATASE"/>
    <property type="match status" value="1"/>
</dbReference>
<evidence type="ECO:0000256" key="4">
    <source>
        <dbReference type="ARBA" id="ARBA00023270"/>
    </source>
</evidence>
<name>A0AAV3UGP7_9EURY</name>
<gene>
    <name evidence="5" type="ORF">GCM10025751_23120</name>
</gene>
<dbReference type="PANTHER" id="PTHR43699">
    <property type="entry name" value="3-DEHYDROQUINATE DEHYDRATASE"/>
    <property type="match status" value="1"/>
</dbReference>
<dbReference type="Pfam" id="PF01487">
    <property type="entry name" value="DHquinase_I"/>
    <property type="match status" value="1"/>
</dbReference>
<evidence type="ECO:0000313" key="5">
    <source>
        <dbReference type="EMBL" id="GAA5049838.1"/>
    </source>
</evidence>
<proteinExistence type="predicted"/>
<comment type="caution">
    <text evidence="5">The sequence shown here is derived from an EMBL/GenBank/DDBJ whole genome shotgun (WGS) entry which is preliminary data.</text>
</comment>
<dbReference type="AlphaFoldDB" id="A0AAV3UGP7"/>
<dbReference type="Proteomes" id="UP001501729">
    <property type="component" value="Unassembled WGS sequence"/>
</dbReference>
<dbReference type="EC" id="4.2.1.10" evidence="2"/>
<dbReference type="InterPro" id="IPR001381">
    <property type="entry name" value="DHquinase_I"/>
</dbReference>
<sequence length="248" mass="27144">MEPDQFALAATTNDLEREAQVREVADVVEFRMDKANTPLSQLADYDGELPIIATNRAQWFGGKANDSGRLDHLFTASEFEAVKMIDIELETARGSSWVLEEFEKGDVEIIISFHEFDETPDLNVLKAIFEACDQYGDVAKVAAYANSYSDSLNMIRAVSSVSENGLRATGISMGAIGSHTRAIAPLYGAKIGYAPLESDESEYAPGQIPIHKLRSMIDTLGSSDKSLFTDIEYDGKSDARKGVVKTSK</sequence>
<accession>A0AAV3UGP7</accession>
<reference evidence="5 6" key="1">
    <citation type="journal article" date="2019" name="Int. J. Syst. Evol. Microbiol.">
        <title>The Global Catalogue of Microorganisms (GCM) 10K type strain sequencing project: providing services to taxonomists for standard genome sequencing and annotation.</title>
        <authorList>
            <consortium name="The Broad Institute Genomics Platform"/>
            <consortium name="The Broad Institute Genome Sequencing Center for Infectious Disease"/>
            <person name="Wu L."/>
            <person name="Ma J."/>
        </authorList>
    </citation>
    <scope>NUCLEOTIDE SEQUENCE [LARGE SCALE GENOMIC DNA]</scope>
    <source>
        <strain evidence="5 6">JCM 17504</strain>
    </source>
</reference>
<dbReference type="InterPro" id="IPR050146">
    <property type="entry name" value="Type-I_3-dehydroquinase"/>
</dbReference>
<organism evidence="5 6">
    <name type="scientific">Haladaptatus pallidirubidus</name>
    <dbReference type="NCBI Taxonomy" id="1008152"/>
    <lineage>
        <taxon>Archaea</taxon>
        <taxon>Methanobacteriati</taxon>
        <taxon>Methanobacteriota</taxon>
        <taxon>Stenosarchaea group</taxon>
        <taxon>Halobacteria</taxon>
        <taxon>Halobacteriales</taxon>
        <taxon>Haladaptataceae</taxon>
        <taxon>Haladaptatus</taxon>
    </lineage>
</organism>
<evidence type="ECO:0000313" key="6">
    <source>
        <dbReference type="Proteomes" id="UP001501729"/>
    </source>
</evidence>